<keyword evidence="2" id="KW-0472">Membrane</keyword>
<dbReference type="Pfam" id="PF06210">
    <property type="entry name" value="DUF1003"/>
    <property type="match status" value="1"/>
</dbReference>
<dbReference type="AlphaFoldDB" id="A0A6J6J787"/>
<feature type="coiled-coil region" evidence="1">
    <location>
        <begin position="105"/>
        <end position="132"/>
    </location>
</feature>
<evidence type="ECO:0000313" key="3">
    <source>
        <dbReference type="EMBL" id="CAB4632811.1"/>
    </source>
</evidence>
<dbReference type="EMBL" id="CAEZVT010000029">
    <property type="protein sequence ID" value="CAB4632811.1"/>
    <property type="molecule type" value="Genomic_DNA"/>
</dbReference>
<gene>
    <name evidence="3" type="ORF">UFOPK2131_00408</name>
</gene>
<dbReference type="PANTHER" id="PTHR41386:SF1">
    <property type="entry name" value="MEMBRANE PROTEIN"/>
    <property type="match status" value="1"/>
</dbReference>
<name>A0A6J6J787_9ZZZZ</name>
<evidence type="ECO:0000256" key="2">
    <source>
        <dbReference type="SAM" id="Phobius"/>
    </source>
</evidence>
<evidence type="ECO:0000256" key="1">
    <source>
        <dbReference type="SAM" id="Coils"/>
    </source>
</evidence>
<protein>
    <submittedName>
        <fullName evidence="3">Unannotated protein</fullName>
    </submittedName>
</protein>
<keyword evidence="1" id="KW-0175">Coiled coil</keyword>
<feature type="transmembrane region" description="Helical" evidence="2">
    <location>
        <begin position="63"/>
        <end position="84"/>
    </location>
</feature>
<dbReference type="InterPro" id="IPR010406">
    <property type="entry name" value="DUF1003"/>
</dbReference>
<organism evidence="3">
    <name type="scientific">freshwater metagenome</name>
    <dbReference type="NCBI Taxonomy" id="449393"/>
    <lineage>
        <taxon>unclassified sequences</taxon>
        <taxon>metagenomes</taxon>
        <taxon>ecological metagenomes</taxon>
    </lineage>
</organism>
<reference evidence="3" key="1">
    <citation type="submission" date="2020-05" db="EMBL/GenBank/DDBJ databases">
        <authorList>
            <person name="Chiriac C."/>
            <person name="Salcher M."/>
            <person name="Ghai R."/>
            <person name="Kavagutti S V."/>
        </authorList>
    </citation>
    <scope>NUCLEOTIDE SEQUENCE</scope>
</reference>
<keyword evidence="2" id="KW-0812">Transmembrane</keyword>
<feature type="transmembrane region" description="Helical" evidence="2">
    <location>
        <begin position="32"/>
        <end position="51"/>
    </location>
</feature>
<keyword evidence="2" id="KW-1133">Transmembrane helix</keyword>
<proteinExistence type="predicted"/>
<accession>A0A6J6J787</accession>
<dbReference type="PANTHER" id="PTHR41386">
    <property type="entry name" value="INTEGRAL MEMBRANE PROTEIN-RELATED"/>
    <property type="match status" value="1"/>
</dbReference>
<sequence length="135" mass="15146">MARWNEHPATSKFGKEQLSFGQRSADVLRNAMGSWPFVFGALAFLAVWMYFNSDGKLDPFPFILLNLILSCVAALQGAILLIAAKREDQINSELAMHTYQIDQENLALTKQVHELSLKIEALTAEIHKAVTKDQQ</sequence>